<evidence type="ECO:0000313" key="4">
    <source>
        <dbReference type="Proteomes" id="UP000234881"/>
    </source>
</evidence>
<dbReference type="OrthoDB" id="9803706at2"/>
<feature type="domain" description="CoA carboxyltransferase N-terminal" evidence="1">
    <location>
        <begin position="4"/>
        <end position="260"/>
    </location>
</feature>
<feature type="domain" description="CoA carboxyltransferase C-terminal" evidence="2">
    <location>
        <begin position="262"/>
        <end position="499"/>
    </location>
</feature>
<dbReference type="SUPFAM" id="SSF52096">
    <property type="entry name" value="ClpP/crotonase"/>
    <property type="match status" value="2"/>
</dbReference>
<protein>
    <submittedName>
        <fullName evidence="3">Methylmalonyl-CoA carboxyltransferase</fullName>
    </submittedName>
</protein>
<evidence type="ECO:0000259" key="1">
    <source>
        <dbReference type="PROSITE" id="PS50980"/>
    </source>
</evidence>
<sequence>MAISKALADELEKRRAVALEGGGKKKADDRHAKGRMTARERLGALYSKGTFQEFGLHAQHKTRHFGMADKVIPTDGVITGTGFIDGRPVAAFSQDFGVVGGSLGEVHAKKICNALDHAGKAGVPVVGFNDSGGARIQEGVGALSGYGQVFYRNVQLSGVVPQISVIAGPCAGGAAYSPALTDFIIMTREHASMFICGPEVIRAVTGQVCTMDEIGSAQAHASVSGNIHFIAENDAHAVALVHRLLSFLPSNNMMDPPHRIEPDLKIVDDVVLDELVPDDPKKPYDCREVIKRLADEADFLEVMEQFAANIVIGFGRVGGVVVGFVANQPTVKAGTLDIDASDKAARFVRFCNVYNIPIVTLVDVPGFLPGINEERRGIIRHGAKMLFAYASATVPKITVIMRKAYGGAYLAMCSEDMGADRVIAWPTAEIAVMGAEGAVNILYRKEMAEADDKVAKAKELADEYRTQFATPYLSAGMLAVHDIIQPRETKSAIALTLRGLMSKRETRPPKKHGNIPL</sequence>
<dbReference type="InterPro" id="IPR011762">
    <property type="entry name" value="COA_CT_N"/>
</dbReference>
<comment type="caution">
    <text evidence="3">The sequence shown here is derived from an EMBL/GenBank/DDBJ whole genome shotgun (WGS) entry which is preliminary data.</text>
</comment>
<dbReference type="GO" id="GO:0016740">
    <property type="term" value="F:transferase activity"/>
    <property type="evidence" value="ECO:0007669"/>
    <property type="project" value="UniProtKB-KW"/>
</dbReference>
<dbReference type="PANTHER" id="PTHR43842">
    <property type="entry name" value="PROPIONYL-COA CARBOXYLASE BETA CHAIN"/>
    <property type="match status" value="1"/>
</dbReference>
<dbReference type="InterPro" id="IPR034733">
    <property type="entry name" value="AcCoA_carboxyl_beta"/>
</dbReference>
<dbReference type="PROSITE" id="PS50989">
    <property type="entry name" value="COA_CT_CTER"/>
    <property type="match status" value="1"/>
</dbReference>
<dbReference type="Gene3D" id="3.90.226.10">
    <property type="entry name" value="2-enoyl-CoA Hydratase, Chain A, domain 1"/>
    <property type="match status" value="2"/>
</dbReference>
<dbReference type="GO" id="GO:0004658">
    <property type="term" value="F:propionyl-CoA carboxylase activity"/>
    <property type="evidence" value="ECO:0007669"/>
    <property type="project" value="TreeGrafter"/>
</dbReference>
<dbReference type="EMBL" id="PKUQ01000042">
    <property type="protein sequence ID" value="PLW75972.1"/>
    <property type="molecule type" value="Genomic_DNA"/>
</dbReference>
<dbReference type="Proteomes" id="UP000234881">
    <property type="component" value="Unassembled WGS sequence"/>
</dbReference>
<dbReference type="GO" id="GO:0009317">
    <property type="term" value="C:acetyl-CoA carboxylase complex"/>
    <property type="evidence" value="ECO:0007669"/>
    <property type="project" value="TreeGrafter"/>
</dbReference>
<keyword evidence="3" id="KW-0808">Transferase</keyword>
<gene>
    <name evidence="3" type="ORF">C0081_17895</name>
</gene>
<dbReference type="Pfam" id="PF01039">
    <property type="entry name" value="Carboxyl_trans"/>
    <property type="match status" value="1"/>
</dbReference>
<evidence type="ECO:0000259" key="2">
    <source>
        <dbReference type="PROSITE" id="PS50989"/>
    </source>
</evidence>
<dbReference type="PROSITE" id="PS50980">
    <property type="entry name" value="COA_CT_NTER"/>
    <property type="match status" value="1"/>
</dbReference>
<name>A0A2N5XNB1_9HYPH</name>
<organism evidence="3 4">
    <name type="scientific">Cohaesibacter celericrescens</name>
    <dbReference type="NCBI Taxonomy" id="2067669"/>
    <lineage>
        <taxon>Bacteria</taxon>
        <taxon>Pseudomonadati</taxon>
        <taxon>Pseudomonadota</taxon>
        <taxon>Alphaproteobacteria</taxon>
        <taxon>Hyphomicrobiales</taxon>
        <taxon>Cohaesibacteraceae</taxon>
    </lineage>
</organism>
<keyword evidence="4" id="KW-1185">Reference proteome</keyword>
<evidence type="ECO:0000313" key="3">
    <source>
        <dbReference type="EMBL" id="PLW75972.1"/>
    </source>
</evidence>
<dbReference type="InterPro" id="IPR051047">
    <property type="entry name" value="AccD/PCCB"/>
</dbReference>
<dbReference type="PANTHER" id="PTHR43842:SF2">
    <property type="entry name" value="PROPIONYL-COA CARBOXYLASE BETA CHAIN, MITOCHONDRIAL"/>
    <property type="match status" value="1"/>
</dbReference>
<dbReference type="InterPro" id="IPR011763">
    <property type="entry name" value="COA_CT_C"/>
</dbReference>
<dbReference type="RefSeq" id="WP_101535214.1">
    <property type="nucleotide sequence ID" value="NZ_JBFHIU010000022.1"/>
</dbReference>
<accession>A0A2N5XNB1</accession>
<proteinExistence type="predicted"/>
<dbReference type="AlphaFoldDB" id="A0A2N5XNB1"/>
<reference evidence="3 4" key="1">
    <citation type="submission" date="2018-01" db="EMBL/GenBank/DDBJ databases">
        <title>The draft genome sequence of Cohaesibacter sp. H1304.</title>
        <authorList>
            <person name="Wang N.-N."/>
            <person name="Du Z.-J."/>
        </authorList>
    </citation>
    <scope>NUCLEOTIDE SEQUENCE [LARGE SCALE GENOMIC DNA]</scope>
    <source>
        <strain evidence="3 4">H1304</strain>
    </source>
</reference>
<dbReference type="InterPro" id="IPR029045">
    <property type="entry name" value="ClpP/crotonase-like_dom_sf"/>
</dbReference>